<dbReference type="InterPro" id="IPR050222">
    <property type="entry name" value="MATE_MdtK"/>
</dbReference>
<feature type="transmembrane region" description="Helical" evidence="13">
    <location>
        <begin position="284"/>
        <end position="305"/>
    </location>
</feature>
<comment type="caution">
    <text evidence="14">The sequence shown here is derived from an EMBL/GenBank/DDBJ whole genome shotgun (WGS) entry which is preliminary data.</text>
</comment>
<comment type="function">
    <text evidence="1">Multidrug efflux pump.</text>
</comment>
<keyword evidence="15" id="KW-1185">Reference proteome</keyword>
<keyword evidence="7" id="KW-1003">Cell membrane</keyword>
<evidence type="ECO:0000313" key="14">
    <source>
        <dbReference type="EMBL" id="RZS92378.1"/>
    </source>
</evidence>
<protein>
    <recommendedName>
        <fullName evidence="4">Probable multidrug resistance protein NorM</fullName>
    </recommendedName>
    <alternativeName>
        <fullName evidence="12">Multidrug-efflux transporter</fullName>
    </alternativeName>
</protein>
<dbReference type="Proteomes" id="UP000292927">
    <property type="component" value="Unassembled WGS sequence"/>
</dbReference>
<feature type="transmembrane region" description="Helical" evidence="13">
    <location>
        <begin position="132"/>
        <end position="152"/>
    </location>
</feature>
<evidence type="ECO:0000256" key="5">
    <source>
        <dbReference type="ARBA" id="ARBA00022448"/>
    </source>
</evidence>
<dbReference type="Pfam" id="PF01554">
    <property type="entry name" value="MatE"/>
    <property type="match status" value="2"/>
</dbReference>
<evidence type="ECO:0000256" key="4">
    <source>
        <dbReference type="ARBA" id="ARBA00020268"/>
    </source>
</evidence>
<keyword evidence="10" id="KW-0406">Ion transport</keyword>
<dbReference type="EMBL" id="SGXF01000009">
    <property type="protein sequence ID" value="RZS92378.1"/>
    <property type="molecule type" value="Genomic_DNA"/>
</dbReference>
<evidence type="ECO:0000256" key="6">
    <source>
        <dbReference type="ARBA" id="ARBA00022449"/>
    </source>
</evidence>
<evidence type="ECO:0000256" key="2">
    <source>
        <dbReference type="ARBA" id="ARBA00004651"/>
    </source>
</evidence>
<evidence type="ECO:0000256" key="12">
    <source>
        <dbReference type="ARBA" id="ARBA00031636"/>
    </source>
</evidence>
<keyword evidence="9 13" id="KW-1133">Transmembrane helix</keyword>
<keyword evidence="6" id="KW-0050">Antiport</keyword>
<dbReference type="GO" id="GO:0005886">
    <property type="term" value="C:plasma membrane"/>
    <property type="evidence" value="ECO:0007669"/>
    <property type="project" value="UniProtKB-SubCell"/>
</dbReference>
<keyword evidence="11 13" id="KW-0472">Membrane</keyword>
<dbReference type="GO" id="GO:0042910">
    <property type="term" value="F:xenobiotic transmembrane transporter activity"/>
    <property type="evidence" value="ECO:0007669"/>
    <property type="project" value="InterPro"/>
</dbReference>
<proteinExistence type="inferred from homology"/>
<dbReference type="CDD" id="cd13137">
    <property type="entry name" value="MATE_NorM_like"/>
    <property type="match status" value="1"/>
</dbReference>
<feature type="transmembrane region" description="Helical" evidence="13">
    <location>
        <begin position="253"/>
        <end position="272"/>
    </location>
</feature>
<dbReference type="AlphaFoldDB" id="A0A4Q7NZE2"/>
<sequence length="449" mass="47847">MQSMFTTKDLKKLIIPLIIEQLLGVTVGMADIVMVSAAGEAAVSGISLVDTINILLIQVFSAMATGGAVISAQYIGRRDQAGASRSADQLMLSVTVLAIIISAAALAGNRYILQGIYGNIGTDVMDNAVTYFYLTALSFPFLGIYNAGAALCRSMGNSKVSMKISFVMNLLNICGNMLLIYGLHMGSAGAGVSTLTSRLAAAVLMYLVIHNQDSLIHLSRRLVWKPDFKMIREILAIGIPAGLENSIFQIGKLLLSSLVSTFGTAAIAANAVTGSVAGLQCITGSAMGLALITVVGQCVGAGCLEEATRYVKKFLKLVYISMGLINLSVILFIPGIVGLFSLSPEAQELAKTMMFIHGAGCILIWPASFVLPNAMRAAGDAKFPMVVSVVLMWVCRIGMAYVFAIAFDFEAVGVWLAMMVDWTFRAIIFLHRIYSGKWLKKAAGNHQAN</sequence>
<reference evidence="14 15" key="1">
    <citation type="submission" date="2019-02" db="EMBL/GenBank/DDBJ databases">
        <title>Genomic Encyclopedia of Type Strains, Phase IV (KMG-IV): sequencing the most valuable type-strain genomes for metagenomic binning, comparative biology and taxonomic classification.</title>
        <authorList>
            <person name="Goeker M."/>
        </authorList>
    </citation>
    <scope>NUCLEOTIDE SEQUENCE [LARGE SCALE GENOMIC DNA]</scope>
    <source>
        <strain evidence="14 15">DSM 29486</strain>
    </source>
</reference>
<dbReference type="InterPro" id="IPR048279">
    <property type="entry name" value="MdtK-like"/>
</dbReference>
<keyword evidence="5" id="KW-0813">Transport</keyword>
<evidence type="ECO:0000256" key="9">
    <source>
        <dbReference type="ARBA" id="ARBA00022989"/>
    </source>
</evidence>
<feature type="transmembrane region" description="Helical" evidence="13">
    <location>
        <begin position="51"/>
        <end position="70"/>
    </location>
</feature>
<evidence type="ECO:0000256" key="7">
    <source>
        <dbReference type="ARBA" id="ARBA00022475"/>
    </source>
</evidence>
<keyword evidence="8 13" id="KW-0812">Transmembrane</keyword>
<evidence type="ECO:0000256" key="8">
    <source>
        <dbReference type="ARBA" id="ARBA00022692"/>
    </source>
</evidence>
<gene>
    <name evidence="14" type="ORF">EV209_3092</name>
</gene>
<feature type="transmembrane region" description="Helical" evidence="13">
    <location>
        <begin position="90"/>
        <end position="112"/>
    </location>
</feature>
<evidence type="ECO:0000256" key="13">
    <source>
        <dbReference type="SAM" id="Phobius"/>
    </source>
</evidence>
<feature type="transmembrane region" description="Helical" evidence="13">
    <location>
        <begin position="164"/>
        <end position="184"/>
    </location>
</feature>
<evidence type="ECO:0000256" key="3">
    <source>
        <dbReference type="ARBA" id="ARBA00010199"/>
    </source>
</evidence>
<feature type="transmembrane region" description="Helical" evidence="13">
    <location>
        <begin position="317"/>
        <end position="342"/>
    </location>
</feature>
<dbReference type="GO" id="GO:0006811">
    <property type="term" value="P:monoatomic ion transport"/>
    <property type="evidence" value="ECO:0007669"/>
    <property type="project" value="UniProtKB-KW"/>
</dbReference>
<feature type="transmembrane region" description="Helical" evidence="13">
    <location>
        <begin position="354"/>
        <end position="371"/>
    </location>
</feature>
<name>A0A4Q7NZE2_9FIRM</name>
<organism evidence="14 15">
    <name type="scientific">Cuneatibacter caecimuris</name>
    <dbReference type="NCBI Taxonomy" id="1796618"/>
    <lineage>
        <taxon>Bacteria</taxon>
        <taxon>Bacillati</taxon>
        <taxon>Bacillota</taxon>
        <taxon>Clostridia</taxon>
        <taxon>Lachnospirales</taxon>
        <taxon>Lachnospiraceae</taxon>
        <taxon>Cuneatibacter</taxon>
    </lineage>
</organism>
<dbReference type="PIRSF" id="PIRSF006603">
    <property type="entry name" value="DinF"/>
    <property type="match status" value="1"/>
</dbReference>
<feature type="transmembrane region" description="Helical" evidence="13">
    <location>
        <begin position="190"/>
        <end position="209"/>
    </location>
</feature>
<dbReference type="NCBIfam" id="TIGR00797">
    <property type="entry name" value="matE"/>
    <property type="match status" value="1"/>
</dbReference>
<comment type="similarity">
    <text evidence="3">Belongs to the multi antimicrobial extrusion (MATE) (TC 2.A.66.1) family.</text>
</comment>
<dbReference type="InterPro" id="IPR002528">
    <property type="entry name" value="MATE_fam"/>
</dbReference>
<evidence type="ECO:0000256" key="10">
    <source>
        <dbReference type="ARBA" id="ARBA00023065"/>
    </source>
</evidence>
<evidence type="ECO:0000256" key="11">
    <source>
        <dbReference type="ARBA" id="ARBA00023136"/>
    </source>
</evidence>
<dbReference type="PANTHER" id="PTHR43298:SF2">
    <property type="entry name" value="FMN_FAD EXPORTER YEEO-RELATED"/>
    <property type="match status" value="1"/>
</dbReference>
<dbReference type="PANTHER" id="PTHR43298">
    <property type="entry name" value="MULTIDRUG RESISTANCE PROTEIN NORM-RELATED"/>
    <property type="match status" value="1"/>
</dbReference>
<evidence type="ECO:0000256" key="1">
    <source>
        <dbReference type="ARBA" id="ARBA00003408"/>
    </source>
</evidence>
<dbReference type="GO" id="GO:0015297">
    <property type="term" value="F:antiporter activity"/>
    <property type="evidence" value="ECO:0007669"/>
    <property type="project" value="UniProtKB-KW"/>
</dbReference>
<feature type="transmembrane region" description="Helical" evidence="13">
    <location>
        <begin position="383"/>
        <end position="406"/>
    </location>
</feature>
<comment type="subcellular location">
    <subcellularLocation>
        <location evidence="2">Cell membrane</location>
        <topology evidence="2">Multi-pass membrane protein</topology>
    </subcellularLocation>
</comment>
<accession>A0A4Q7NZE2</accession>
<feature type="transmembrane region" description="Helical" evidence="13">
    <location>
        <begin position="412"/>
        <end position="431"/>
    </location>
</feature>
<evidence type="ECO:0000313" key="15">
    <source>
        <dbReference type="Proteomes" id="UP000292927"/>
    </source>
</evidence>